<reference evidence="1" key="1">
    <citation type="journal article" date="2015" name="Nature">
        <title>Complex archaea that bridge the gap between prokaryotes and eukaryotes.</title>
        <authorList>
            <person name="Spang A."/>
            <person name="Saw J.H."/>
            <person name="Jorgensen S.L."/>
            <person name="Zaremba-Niedzwiedzka K."/>
            <person name="Martijn J."/>
            <person name="Lind A.E."/>
            <person name="van Eijk R."/>
            <person name="Schleper C."/>
            <person name="Guy L."/>
            <person name="Ettema T.J."/>
        </authorList>
    </citation>
    <scope>NUCLEOTIDE SEQUENCE</scope>
</reference>
<organism evidence="1">
    <name type="scientific">marine sediment metagenome</name>
    <dbReference type="NCBI Taxonomy" id="412755"/>
    <lineage>
        <taxon>unclassified sequences</taxon>
        <taxon>metagenomes</taxon>
        <taxon>ecological metagenomes</taxon>
    </lineage>
</organism>
<accession>A0A0F9B2L5</accession>
<comment type="caution">
    <text evidence="1">The sequence shown here is derived from an EMBL/GenBank/DDBJ whole genome shotgun (WGS) entry which is preliminary data.</text>
</comment>
<evidence type="ECO:0000313" key="1">
    <source>
        <dbReference type="EMBL" id="KKL15880.1"/>
    </source>
</evidence>
<sequence>MFDPENPRDIGRLRQAMEYSRRQLRAFREDRHESIRQYAGHHFGDQAAHDRVPINLIELMVNIFSRQLAANNPQVYISTELEHLLPQAATMEIRVNRMIEEIKLVRT</sequence>
<gene>
    <name evidence="1" type="ORF">LCGC14_2501180</name>
</gene>
<name>A0A0F9B2L5_9ZZZZ</name>
<proteinExistence type="predicted"/>
<dbReference type="EMBL" id="LAZR01039888">
    <property type="protein sequence ID" value="KKL15880.1"/>
    <property type="molecule type" value="Genomic_DNA"/>
</dbReference>
<dbReference type="AlphaFoldDB" id="A0A0F9B2L5"/>
<feature type="non-terminal residue" evidence="1">
    <location>
        <position position="107"/>
    </location>
</feature>
<protein>
    <submittedName>
        <fullName evidence="1">Uncharacterized protein</fullName>
    </submittedName>
</protein>